<dbReference type="Gene3D" id="3.20.20.140">
    <property type="entry name" value="Metal-dependent hydrolases"/>
    <property type="match status" value="1"/>
</dbReference>
<dbReference type="GO" id="GO:0004131">
    <property type="term" value="F:cytosine deaminase activity"/>
    <property type="evidence" value="ECO:0007669"/>
    <property type="project" value="TreeGrafter"/>
</dbReference>
<gene>
    <name evidence="4" type="ORF">KTAU_25850</name>
</gene>
<dbReference type="CDD" id="cd01293">
    <property type="entry name" value="Bact_CD"/>
    <property type="match status" value="1"/>
</dbReference>
<name>A0A5J4K5L8_9CHLR</name>
<dbReference type="GO" id="GO:0046872">
    <property type="term" value="F:metal ion binding"/>
    <property type="evidence" value="ECO:0007669"/>
    <property type="project" value="UniProtKB-KW"/>
</dbReference>
<evidence type="ECO:0000256" key="1">
    <source>
        <dbReference type="ARBA" id="ARBA00022723"/>
    </source>
</evidence>
<dbReference type="NCBIfam" id="NF006685">
    <property type="entry name" value="PRK09230.1"/>
    <property type="match status" value="1"/>
</dbReference>
<dbReference type="PANTHER" id="PTHR32027">
    <property type="entry name" value="CYTOSINE DEAMINASE"/>
    <property type="match status" value="1"/>
</dbReference>
<dbReference type="NCBIfam" id="NF005748">
    <property type="entry name" value="PRK07572.1"/>
    <property type="match status" value="1"/>
</dbReference>
<dbReference type="EMBL" id="BKZV01000003">
    <property type="protein sequence ID" value="GER83948.1"/>
    <property type="molecule type" value="Genomic_DNA"/>
</dbReference>
<dbReference type="Pfam" id="PF07969">
    <property type="entry name" value="Amidohydro_3"/>
    <property type="match status" value="1"/>
</dbReference>
<dbReference type="GO" id="GO:0035888">
    <property type="term" value="F:isoguanine deaminase activity"/>
    <property type="evidence" value="ECO:0007669"/>
    <property type="project" value="TreeGrafter"/>
</dbReference>
<evidence type="ECO:0000256" key="2">
    <source>
        <dbReference type="ARBA" id="ARBA00022801"/>
    </source>
</evidence>
<keyword evidence="1" id="KW-0479">Metal-binding</keyword>
<dbReference type="SUPFAM" id="SSF51338">
    <property type="entry name" value="Composite domain of metallo-dependent hydrolases"/>
    <property type="match status" value="1"/>
</dbReference>
<evidence type="ECO:0000313" key="5">
    <source>
        <dbReference type="Proteomes" id="UP000334820"/>
    </source>
</evidence>
<dbReference type="AlphaFoldDB" id="A0A5J4K5L8"/>
<dbReference type="InterPro" id="IPR013108">
    <property type="entry name" value="Amidohydro_3"/>
</dbReference>
<dbReference type="Proteomes" id="UP000334820">
    <property type="component" value="Unassembled WGS sequence"/>
</dbReference>
<sequence>MHYDLIVRHARLHRKETLVDLAVQDGRFVRIAPELSADTAAREIEAAGRLVSPPFIDAHVHLDAVLTVGQPRYNSSGTLLEGIQIWSERKPSLSREDVKRRALEAIRWEVAQGTLYIRSHVDVCDPSLTALRALLEVREEVRDICELQLVAFPQDGIFSFPSGQELMRRALELGCDLVGGIPHYEWTRDLGVEDVRYAFALAREFNRDIDCHCDETDDPHSRFTEVMAAETLSAGWQGRVTASHCTAMHSYDNAYAFKLLRLLARARVNVIANPFDNVVLQGRFDTYPKRRGLARVKELLEAGVTVALGHDSIMDPWFPLGRGDMLAAAQLALLLCHMSGYEEINTVLDLITTQAARVLRIEDRYGIEEGKPADFVLLDAPSAFEALRLLPARLHVFKGGREVAATTPARSLLRREGETEGSEVTFRLPPAWSVSAED</sequence>
<proteinExistence type="predicted"/>
<reference evidence="4 5" key="1">
    <citation type="journal article" date="2019" name="Int. J. Syst. Evol. Microbiol.">
        <title>Thermogemmatispora aurantia sp. nov. and Thermogemmatispora argillosa sp. nov., within the class Ktedonobacteria, and emended description of the genus Thermogemmatispora.</title>
        <authorList>
            <person name="Zheng Y."/>
            <person name="Wang C.M."/>
            <person name="Sakai Y."/>
            <person name="Abe K."/>
            <person name="Yokota A."/>
            <person name="Yabe S."/>
        </authorList>
    </citation>
    <scope>NUCLEOTIDE SEQUENCE [LARGE SCALE GENOMIC DNA]</scope>
    <source>
        <strain evidence="4 5">A1-2</strain>
    </source>
</reference>
<evidence type="ECO:0000313" key="4">
    <source>
        <dbReference type="EMBL" id="GER83948.1"/>
    </source>
</evidence>
<keyword evidence="5" id="KW-1185">Reference proteome</keyword>
<dbReference type="InterPro" id="IPR052349">
    <property type="entry name" value="Metallo-hydrolase_Enzymes"/>
</dbReference>
<dbReference type="SUPFAM" id="SSF51556">
    <property type="entry name" value="Metallo-dependent hydrolases"/>
    <property type="match status" value="1"/>
</dbReference>
<organism evidence="4 5">
    <name type="scientific">Thermogemmatispora aurantia</name>
    <dbReference type="NCBI Taxonomy" id="2045279"/>
    <lineage>
        <taxon>Bacteria</taxon>
        <taxon>Bacillati</taxon>
        <taxon>Chloroflexota</taxon>
        <taxon>Ktedonobacteria</taxon>
        <taxon>Thermogemmatisporales</taxon>
        <taxon>Thermogemmatisporaceae</taxon>
        <taxon>Thermogemmatispora</taxon>
    </lineage>
</organism>
<protein>
    <submittedName>
        <fullName evidence="4">Cytosine deaminase</fullName>
    </submittedName>
</protein>
<dbReference type="PANTHER" id="PTHR32027:SF0">
    <property type="entry name" value="CYTOSINE DEAMINASE"/>
    <property type="match status" value="1"/>
</dbReference>
<evidence type="ECO:0000259" key="3">
    <source>
        <dbReference type="Pfam" id="PF07969"/>
    </source>
</evidence>
<dbReference type="FunFam" id="3.20.20.140:FF:000019">
    <property type="entry name" value="Cytosine deaminase"/>
    <property type="match status" value="1"/>
</dbReference>
<dbReference type="InterPro" id="IPR011059">
    <property type="entry name" value="Metal-dep_hydrolase_composite"/>
</dbReference>
<comment type="caution">
    <text evidence="4">The sequence shown here is derived from an EMBL/GenBank/DDBJ whole genome shotgun (WGS) entry which is preliminary data.</text>
</comment>
<dbReference type="RefSeq" id="WP_174844066.1">
    <property type="nucleotide sequence ID" value="NZ_BKZV01000003.1"/>
</dbReference>
<dbReference type="GO" id="GO:0006209">
    <property type="term" value="P:cytosine catabolic process"/>
    <property type="evidence" value="ECO:0007669"/>
    <property type="project" value="TreeGrafter"/>
</dbReference>
<dbReference type="Gene3D" id="2.30.40.10">
    <property type="entry name" value="Urease, subunit C, domain 1"/>
    <property type="match status" value="1"/>
</dbReference>
<dbReference type="InterPro" id="IPR032466">
    <property type="entry name" value="Metal_Hydrolase"/>
</dbReference>
<accession>A0A5J4K5L8</accession>
<keyword evidence="2" id="KW-0378">Hydrolase</keyword>
<feature type="domain" description="Amidohydrolase 3" evidence="3">
    <location>
        <begin position="43"/>
        <end position="403"/>
    </location>
</feature>